<evidence type="ECO:0000313" key="2">
    <source>
        <dbReference type="EMBL" id="SDF55272.1"/>
    </source>
</evidence>
<accession>A0A1G7M0F3</accession>
<dbReference type="OrthoDB" id="3923141at2"/>
<evidence type="ECO:0000313" key="3">
    <source>
        <dbReference type="Proteomes" id="UP000198614"/>
    </source>
</evidence>
<protein>
    <submittedName>
        <fullName evidence="2">Uncharacterized protein</fullName>
    </submittedName>
</protein>
<dbReference type="InterPro" id="IPR015943">
    <property type="entry name" value="WD40/YVTN_repeat-like_dom_sf"/>
</dbReference>
<feature type="region of interest" description="Disordered" evidence="1">
    <location>
        <begin position="495"/>
        <end position="527"/>
    </location>
</feature>
<dbReference type="SUPFAM" id="SSF101908">
    <property type="entry name" value="Putative isomerase YbhE"/>
    <property type="match status" value="1"/>
</dbReference>
<evidence type="ECO:0000256" key="1">
    <source>
        <dbReference type="SAM" id="MobiDB-lite"/>
    </source>
</evidence>
<dbReference type="AlphaFoldDB" id="A0A1G7M0F3"/>
<proteinExistence type="predicted"/>
<dbReference type="Gene3D" id="2.130.10.10">
    <property type="entry name" value="YVTN repeat-like/Quinoprotein amine dehydrogenase"/>
    <property type="match status" value="1"/>
</dbReference>
<organism evidence="2 3">
    <name type="scientific">Streptomyces griseoaurantiacus</name>
    <dbReference type="NCBI Taxonomy" id="68213"/>
    <lineage>
        <taxon>Bacteria</taxon>
        <taxon>Bacillati</taxon>
        <taxon>Actinomycetota</taxon>
        <taxon>Actinomycetes</taxon>
        <taxon>Kitasatosporales</taxon>
        <taxon>Streptomycetaceae</taxon>
        <taxon>Streptomyces</taxon>
        <taxon>Streptomyces aurantiacus group</taxon>
    </lineage>
</organism>
<sequence>MTAAPERSSAFRLIAEQRRDHPDVVLLARSLCLAAQAEPYFLRGARLRFLPRSGIGLEARLWFSPLVEAADSRALVLNPEVSAELRQELSARDLSLLGSVREYTRTAHRSAPPLVRAFEDLLWRATIGPRPAEAEVEEALAPLFRQVLAEGAGAADASRWVLRFLPRLPEDVHGSWPAWRLQVMAAERLGMEPPTGVAARTDADRVRAVRSLVHSEVDIGVRPVADGLVLTRPPEPDALVCPASGAARVRLRLRAALPGAGWHELDMYADERAALRLGVIAEALPDGTVLHARAELGGTLACVRAAGRGATAVTADGHTALSVDDGETVLPLELPEAPTLLAVADAGPAATAALTGSGLHVVSTALDGTADAVLHRFPAAAAEPTALGWSRLARQTVLCLVSGTDVVLAADGDPRRELARLTHSARVVGLWSSVRAGTVAVADARGDLVVHRPASGTGPPTTLWGTGQAITALTGDPASGAVVWATEDGRVHAWRPDGAPEAGGDGVDGAGETATGRRDRDRDREEDDWDVLAVLPAPATSLAVSPESGLVVAADGGPRLLRLPWPEGGPATGAPVPFPVREVCPAPSGRLLLTGHGGEVEIRSEDGRAHLFTPAPVPAAPGGASPAWLRDSVGVVLPASDPRLPSRARRWGLGHVCLPASCEPGAPGTTALVEEARAQGLRLLACLDPPDGTAAHGPLLRRAYDLLEEGLDGLRLREAARWPEPLLVRLRHLLDAFPGAALVGVADGHEAPDGPEPASGSAAAAAHCHLLVGAPPGVPADAPGPLSPWALPPGTPYPEACLLLALPGCHEVPFAVLDAATPRTTALRTLLAARATQLALHGEDFTFLPTGDPRLTAVRRSHAGQTVLCLTSTADTPVLARIPVPDPEPAAAFVEIAHDIPAPHPAADEPETVRAAEGVLTLPLGPGRTRWFRLRPAQHSRSAEATDPFGPPTP</sequence>
<name>A0A1G7M0F3_9ACTN</name>
<gene>
    <name evidence="2" type="ORF">SAMN05216260_10917</name>
</gene>
<dbReference type="EMBL" id="FNAX01000009">
    <property type="protein sequence ID" value="SDF55272.1"/>
    <property type="molecule type" value="Genomic_DNA"/>
</dbReference>
<dbReference type="Proteomes" id="UP000198614">
    <property type="component" value="Unassembled WGS sequence"/>
</dbReference>
<reference evidence="2 3" key="1">
    <citation type="submission" date="2016-10" db="EMBL/GenBank/DDBJ databases">
        <authorList>
            <person name="de Groot N.N."/>
        </authorList>
    </citation>
    <scope>NUCLEOTIDE SEQUENCE [LARGE SCALE GENOMIC DNA]</scope>
    <source>
        <strain evidence="2 3">CGMCC 4.1859</strain>
    </source>
</reference>